<dbReference type="SUPFAM" id="SSF51735">
    <property type="entry name" value="NAD(P)-binding Rossmann-fold domains"/>
    <property type="match status" value="1"/>
</dbReference>
<keyword evidence="4" id="KW-1185">Reference proteome</keyword>
<keyword evidence="2" id="KW-0560">Oxidoreductase</keyword>
<dbReference type="Proteomes" id="UP000537592">
    <property type="component" value="Unassembled WGS sequence"/>
</dbReference>
<name>A0A7W6EG89_9HYPH</name>
<accession>A0A7W6EG89</accession>
<reference evidence="3 4" key="1">
    <citation type="submission" date="2020-08" db="EMBL/GenBank/DDBJ databases">
        <title>Genomic Encyclopedia of Type Strains, Phase IV (KMG-IV): sequencing the most valuable type-strain genomes for metagenomic binning, comparative biology and taxonomic classification.</title>
        <authorList>
            <person name="Goeker M."/>
        </authorList>
    </citation>
    <scope>NUCLEOTIDE SEQUENCE [LARGE SCALE GENOMIC DNA]</scope>
    <source>
        <strain evidence="3 4">DSM 28760</strain>
    </source>
</reference>
<dbReference type="GO" id="GO:0016491">
    <property type="term" value="F:oxidoreductase activity"/>
    <property type="evidence" value="ECO:0007669"/>
    <property type="project" value="UniProtKB-KW"/>
</dbReference>
<dbReference type="PANTHER" id="PTHR43639:SF1">
    <property type="entry name" value="SHORT-CHAIN DEHYDROGENASE_REDUCTASE FAMILY PROTEIN"/>
    <property type="match status" value="1"/>
</dbReference>
<sequence length="252" mass="26323">MSESVALVTGGARRIGRAIVGALAEAGFAVAIHYRHSRSEAEELAEAVREKGARSVILDADLADAEAVGTLVPRAVSALGPVTLLVNNASIFEPDDVADLGLELWEKTFAINLRTPAMLARDVAAALPEGQRGAIVNILDQRVLRPNPHFFSYTLTKSALATATRTMAQALAPRIRVNAVAPGPIIVGPRQSAEDFARQSAATLLGHGPSPADVAAAVLYLATATGVTGQILAVDAGQNLQWRTVDVDGIPE</sequence>
<comment type="similarity">
    <text evidence="1">Belongs to the short-chain dehydrogenases/reductases (SDR) family.</text>
</comment>
<gene>
    <name evidence="3" type="ORF">FHS81_001441</name>
</gene>
<evidence type="ECO:0000313" key="3">
    <source>
        <dbReference type="EMBL" id="MBB3809359.1"/>
    </source>
</evidence>
<dbReference type="NCBIfam" id="NF006597">
    <property type="entry name" value="PRK09134.1"/>
    <property type="match status" value="1"/>
</dbReference>
<dbReference type="Gene3D" id="3.40.50.720">
    <property type="entry name" value="NAD(P)-binding Rossmann-like Domain"/>
    <property type="match status" value="1"/>
</dbReference>
<dbReference type="InterPro" id="IPR036291">
    <property type="entry name" value="NAD(P)-bd_dom_sf"/>
</dbReference>
<proteinExistence type="inferred from homology"/>
<dbReference type="AlphaFoldDB" id="A0A7W6EG89"/>
<organism evidence="3 4">
    <name type="scientific">Pseudochelatococcus contaminans</name>
    <dbReference type="NCBI Taxonomy" id="1538103"/>
    <lineage>
        <taxon>Bacteria</taxon>
        <taxon>Pseudomonadati</taxon>
        <taxon>Pseudomonadota</taxon>
        <taxon>Alphaproteobacteria</taxon>
        <taxon>Hyphomicrobiales</taxon>
        <taxon>Chelatococcaceae</taxon>
        <taxon>Pseudochelatococcus</taxon>
    </lineage>
</organism>
<dbReference type="PRINTS" id="PR00080">
    <property type="entry name" value="SDRFAMILY"/>
</dbReference>
<protein>
    <submittedName>
        <fullName evidence="3">NAD(P)-dependent dehydrogenase (Short-subunit alcohol dehydrogenase family)</fullName>
    </submittedName>
</protein>
<dbReference type="PRINTS" id="PR00081">
    <property type="entry name" value="GDHRDH"/>
</dbReference>
<dbReference type="InterPro" id="IPR002347">
    <property type="entry name" value="SDR_fam"/>
</dbReference>
<dbReference type="RefSeq" id="WP_183751408.1">
    <property type="nucleotide sequence ID" value="NZ_JACICC010000003.1"/>
</dbReference>
<evidence type="ECO:0000313" key="4">
    <source>
        <dbReference type="Proteomes" id="UP000537592"/>
    </source>
</evidence>
<dbReference type="EMBL" id="JACICC010000003">
    <property type="protein sequence ID" value="MBB3809359.1"/>
    <property type="molecule type" value="Genomic_DNA"/>
</dbReference>
<evidence type="ECO:0000256" key="2">
    <source>
        <dbReference type="ARBA" id="ARBA00023002"/>
    </source>
</evidence>
<dbReference type="PANTHER" id="PTHR43639">
    <property type="entry name" value="OXIDOREDUCTASE, SHORT-CHAIN DEHYDROGENASE/REDUCTASE FAMILY (AFU_ORTHOLOGUE AFUA_5G02870)"/>
    <property type="match status" value="1"/>
</dbReference>
<evidence type="ECO:0000256" key="1">
    <source>
        <dbReference type="ARBA" id="ARBA00006484"/>
    </source>
</evidence>
<comment type="caution">
    <text evidence="3">The sequence shown here is derived from an EMBL/GenBank/DDBJ whole genome shotgun (WGS) entry which is preliminary data.</text>
</comment>
<dbReference type="Pfam" id="PF13561">
    <property type="entry name" value="adh_short_C2"/>
    <property type="match status" value="1"/>
</dbReference>